<dbReference type="InterPro" id="IPR029044">
    <property type="entry name" value="Nucleotide-diphossugar_trans"/>
</dbReference>
<accession>A0A933DSY8</accession>
<dbReference type="PANTHER" id="PTHR48090:SF7">
    <property type="entry name" value="RFBJ PROTEIN"/>
    <property type="match status" value="1"/>
</dbReference>
<reference evidence="2" key="1">
    <citation type="submission" date="2020-07" db="EMBL/GenBank/DDBJ databases">
        <title>Huge and variable diversity of episymbiotic CPR bacteria and DPANN archaea in groundwater ecosystems.</title>
        <authorList>
            <person name="He C.Y."/>
            <person name="Keren R."/>
            <person name="Whittaker M."/>
            <person name="Farag I.F."/>
            <person name="Doudna J."/>
            <person name="Cate J.H.D."/>
            <person name="Banfield J.F."/>
        </authorList>
    </citation>
    <scope>NUCLEOTIDE SEQUENCE</scope>
    <source>
        <strain evidence="2">NC_groundwater_1226_Ag_S-0.1um_59_124</strain>
    </source>
</reference>
<dbReference type="InterPro" id="IPR050256">
    <property type="entry name" value="Glycosyltransferase_2"/>
</dbReference>
<dbReference type="InterPro" id="IPR001173">
    <property type="entry name" value="Glyco_trans_2-like"/>
</dbReference>
<dbReference type="SUPFAM" id="SSF53448">
    <property type="entry name" value="Nucleotide-diphospho-sugar transferases"/>
    <property type="match status" value="1"/>
</dbReference>
<evidence type="ECO:0000259" key="1">
    <source>
        <dbReference type="Pfam" id="PF00535"/>
    </source>
</evidence>
<evidence type="ECO:0000313" key="3">
    <source>
        <dbReference type="Proteomes" id="UP000704960"/>
    </source>
</evidence>
<dbReference type="Pfam" id="PF00535">
    <property type="entry name" value="Glycos_transf_2"/>
    <property type="match status" value="1"/>
</dbReference>
<gene>
    <name evidence="2" type="ORF">HY474_01785</name>
</gene>
<dbReference type="Gene3D" id="3.90.550.10">
    <property type="entry name" value="Spore Coat Polysaccharide Biosynthesis Protein SpsA, Chain A"/>
    <property type="match status" value="1"/>
</dbReference>
<proteinExistence type="predicted"/>
<evidence type="ECO:0000313" key="2">
    <source>
        <dbReference type="EMBL" id="MBI4132342.1"/>
    </source>
</evidence>
<feature type="domain" description="Glycosyltransferase 2-like" evidence="1">
    <location>
        <begin position="14"/>
        <end position="177"/>
    </location>
</feature>
<dbReference type="PANTHER" id="PTHR48090">
    <property type="entry name" value="UNDECAPRENYL-PHOSPHATE 4-DEOXY-4-FORMAMIDO-L-ARABINOSE TRANSFERASE-RELATED"/>
    <property type="match status" value="1"/>
</dbReference>
<dbReference type="Proteomes" id="UP000704960">
    <property type="component" value="Unassembled WGS sequence"/>
</dbReference>
<dbReference type="EMBL" id="JACQMJ010000008">
    <property type="protein sequence ID" value="MBI4132342.1"/>
    <property type="molecule type" value="Genomic_DNA"/>
</dbReference>
<organism evidence="2 3">
    <name type="scientific">Candidatus Sungiibacteriota bacterium</name>
    <dbReference type="NCBI Taxonomy" id="2750080"/>
    <lineage>
        <taxon>Bacteria</taxon>
        <taxon>Candidatus Sungiibacteriota</taxon>
    </lineage>
</organism>
<sequence length="246" mass="27573">MNAEGSNGRSPALSIVIPTYNERENARRFIPALAEHFREIDHEIIVVDDNSPDGTAAVVRELCGRYSVELLVRHDRRGFGSALCEGYDRARGEMILSIDVDGSYPPPDALRVYRALAAGQDLVVGSRHSAGSLFAAPTLELKMRRFSSAWENRLIRWLTGIPLHDFTANCRAIRRSLWESLALEEASSFLLIAMVLLGARRGARIAEVPVTFAERPHGRTKINHFVEIPRAFVRTIRYVLEHRSGL</sequence>
<protein>
    <submittedName>
        <fullName evidence="2">Glycosyltransferase</fullName>
    </submittedName>
</protein>
<comment type="caution">
    <text evidence="2">The sequence shown here is derived from an EMBL/GenBank/DDBJ whole genome shotgun (WGS) entry which is preliminary data.</text>
</comment>
<name>A0A933DSY8_9BACT</name>
<dbReference type="AlphaFoldDB" id="A0A933DSY8"/>